<name>D4E6K8_SEROD</name>
<evidence type="ECO:0000313" key="4">
    <source>
        <dbReference type="Proteomes" id="UP000005723"/>
    </source>
</evidence>
<sequence length="227" mass="24611">METTDNAASDNYRGVWGHRIGFGQRPALLMIDFMQGYTTEGAPLYAPGVVSAVAESVALLAAARRQGIPVIHTNIRYHADRFADGGMWVKKAPVMKDMVEGNPLAAFCPQVQPLPQEVVLSKQYASAFFGTALAPMLVTLGVDTLLLAGCSTSGCIRASAVDAVQHGFRTIVVRQCVGDRHPGPHEANLFDIDSKYGDVVDKEQAIDYLATYATQQMPSDDPPRHHR</sequence>
<comment type="caution">
    <text evidence="3">The sequence shown here is derived from an EMBL/GenBank/DDBJ whole genome shotgun (WGS) entry which is preliminary data.</text>
</comment>
<dbReference type="EMBL" id="ADBY01000052">
    <property type="protein sequence ID" value="EFE94574.1"/>
    <property type="molecule type" value="Genomic_DNA"/>
</dbReference>
<dbReference type="OrthoDB" id="5360912at2"/>
<evidence type="ECO:0000259" key="2">
    <source>
        <dbReference type="Pfam" id="PF00857"/>
    </source>
</evidence>
<dbReference type="SUPFAM" id="SSF52499">
    <property type="entry name" value="Isochorismatase-like hydrolases"/>
    <property type="match status" value="1"/>
</dbReference>
<dbReference type="PANTHER" id="PTHR43540">
    <property type="entry name" value="PEROXYUREIDOACRYLATE/UREIDOACRYLATE AMIDOHYDROLASE-RELATED"/>
    <property type="match status" value="1"/>
</dbReference>
<dbReference type="EC" id="3.-.-.-" evidence="3"/>
<dbReference type="AlphaFoldDB" id="D4E6K8"/>
<feature type="domain" description="Isochorismatase-like" evidence="2">
    <location>
        <begin position="27"/>
        <end position="204"/>
    </location>
</feature>
<accession>D4E6K8</accession>
<dbReference type="PANTHER" id="PTHR43540:SF1">
    <property type="entry name" value="ISOCHORISMATASE HYDROLASE"/>
    <property type="match status" value="1"/>
</dbReference>
<dbReference type="InterPro" id="IPR000868">
    <property type="entry name" value="Isochorismatase-like_dom"/>
</dbReference>
<keyword evidence="4" id="KW-1185">Reference proteome</keyword>
<reference evidence="3 4" key="1">
    <citation type="submission" date="2010-01" db="EMBL/GenBank/DDBJ databases">
        <authorList>
            <person name="Muzny D."/>
            <person name="Qin X."/>
            <person name="Deng J."/>
            <person name="Jiang H."/>
            <person name="Liu Y."/>
            <person name="Qu J."/>
            <person name="Song X.-Z."/>
            <person name="Zhang L."/>
            <person name="Thornton R."/>
            <person name="Coyle M."/>
            <person name="Francisco L."/>
            <person name="Jackson L."/>
            <person name="Javaid M."/>
            <person name="Korchina V."/>
            <person name="Kovar C."/>
            <person name="Mata R."/>
            <person name="Mathew T."/>
            <person name="Ngo R."/>
            <person name="Nguyen L."/>
            <person name="Nguyen N."/>
            <person name="Okwuonu G."/>
            <person name="Ongeri F."/>
            <person name="Pham C."/>
            <person name="Simmons D."/>
            <person name="Wilczek-Boney K."/>
            <person name="Hale W."/>
            <person name="Jakkamsetti A."/>
            <person name="Pham P."/>
            <person name="Ruth R."/>
            <person name="San Lucas F."/>
            <person name="Warren J."/>
            <person name="Zhang J."/>
            <person name="Zhao Z."/>
            <person name="Zhou C."/>
            <person name="Zhu D."/>
            <person name="Lee S."/>
            <person name="Bess C."/>
            <person name="Blankenburg K."/>
            <person name="Forbes L."/>
            <person name="Fu Q."/>
            <person name="Gubbala S."/>
            <person name="Hirani K."/>
            <person name="Jayaseelan J.C."/>
            <person name="Lara F."/>
            <person name="Munidasa M."/>
            <person name="Palculict T."/>
            <person name="Patil S."/>
            <person name="Pu L.-L."/>
            <person name="Saada N."/>
            <person name="Tang L."/>
            <person name="Weissenberger G."/>
            <person name="Zhu Y."/>
            <person name="Hemphill L."/>
            <person name="Shang Y."/>
            <person name="Youmans B."/>
            <person name="Ayvaz T."/>
            <person name="Ross M."/>
            <person name="Santibanez J."/>
            <person name="Aqrawi P."/>
            <person name="Gross S."/>
            <person name="Joshi V."/>
            <person name="Fowler G."/>
            <person name="Nazareth L."/>
            <person name="Reid J."/>
            <person name="Worley K."/>
            <person name="Petrosino J."/>
            <person name="Highlander S."/>
            <person name="Gibbs R."/>
        </authorList>
    </citation>
    <scope>NUCLEOTIDE SEQUENCE [LARGE SCALE GENOMIC DNA]</scope>
    <source>
        <strain evidence="3 4">DSM 4582</strain>
    </source>
</reference>
<dbReference type="Pfam" id="PF00857">
    <property type="entry name" value="Isochorismatase"/>
    <property type="match status" value="1"/>
</dbReference>
<evidence type="ECO:0000313" key="3">
    <source>
        <dbReference type="EMBL" id="EFE94574.1"/>
    </source>
</evidence>
<keyword evidence="1 3" id="KW-0378">Hydrolase</keyword>
<dbReference type="STRING" id="667129.HMPREF0758_3808"/>
<dbReference type="GO" id="GO:0016787">
    <property type="term" value="F:hydrolase activity"/>
    <property type="evidence" value="ECO:0007669"/>
    <property type="project" value="UniProtKB-KW"/>
</dbReference>
<dbReference type="Gene3D" id="3.40.50.850">
    <property type="entry name" value="Isochorismatase-like"/>
    <property type="match status" value="1"/>
</dbReference>
<protein>
    <submittedName>
        <fullName evidence="3">Isochorismatase family protein</fullName>
        <ecNumber evidence="3">3.-.-.-</ecNumber>
    </submittedName>
</protein>
<dbReference type="Proteomes" id="UP000005723">
    <property type="component" value="Unassembled WGS sequence"/>
</dbReference>
<dbReference type="InterPro" id="IPR036380">
    <property type="entry name" value="Isochorismatase-like_sf"/>
</dbReference>
<dbReference type="CDD" id="cd01015">
    <property type="entry name" value="CSHase"/>
    <property type="match status" value="1"/>
</dbReference>
<proteinExistence type="predicted"/>
<gene>
    <name evidence="3" type="ORF">HMPREF0758_3808</name>
</gene>
<organism evidence="3 4">
    <name type="scientific">Serratia odorifera DSM 4582</name>
    <dbReference type="NCBI Taxonomy" id="667129"/>
    <lineage>
        <taxon>Bacteria</taxon>
        <taxon>Pseudomonadati</taxon>
        <taxon>Pseudomonadota</taxon>
        <taxon>Gammaproteobacteria</taxon>
        <taxon>Enterobacterales</taxon>
        <taxon>Yersiniaceae</taxon>
        <taxon>Serratia</taxon>
    </lineage>
</organism>
<dbReference type="HOGENOM" id="CLU_068979_7_1_6"/>
<dbReference type="InterPro" id="IPR050272">
    <property type="entry name" value="Isochorismatase-like_hydrls"/>
</dbReference>
<evidence type="ECO:0000256" key="1">
    <source>
        <dbReference type="ARBA" id="ARBA00022801"/>
    </source>
</evidence>
<dbReference type="RefSeq" id="WP_004963180.1">
    <property type="nucleotide sequence ID" value="NZ_GG753567.1"/>
</dbReference>